<organism evidence="3 4">
    <name type="scientific">Paenibacillus agri</name>
    <dbReference type="NCBI Taxonomy" id="2744309"/>
    <lineage>
        <taxon>Bacteria</taxon>
        <taxon>Bacillati</taxon>
        <taxon>Bacillota</taxon>
        <taxon>Bacilli</taxon>
        <taxon>Bacillales</taxon>
        <taxon>Paenibacillaceae</taxon>
        <taxon>Paenibacillus</taxon>
    </lineage>
</organism>
<evidence type="ECO:0000313" key="3">
    <source>
        <dbReference type="EMBL" id="NUU61793.1"/>
    </source>
</evidence>
<dbReference type="CDD" id="cd01109">
    <property type="entry name" value="HTH_YyaN"/>
    <property type="match status" value="1"/>
</dbReference>
<sequence length="120" mass="14288">MYTIKEVSEKFNLASHTLRYYEKEGLLPPVHRMDNGRRVYSETDIQRIQMLCCMRDSGLSIEAIKHYNELILLGDDTVPERREIISRQKETVQQHIAEYQKYLDLLSQKLNYYDAFLAEK</sequence>
<evidence type="ECO:0000313" key="4">
    <source>
        <dbReference type="Proteomes" id="UP000564806"/>
    </source>
</evidence>
<dbReference type="GO" id="GO:0003700">
    <property type="term" value="F:DNA-binding transcription factor activity"/>
    <property type="evidence" value="ECO:0007669"/>
    <property type="project" value="InterPro"/>
</dbReference>
<accession>A0A850EKA4</accession>
<dbReference type="InterPro" id="IPR009061">
    <property type="entry name" value="DNA-bd_dom_put_sf"/>
</dbReference>
<dbReference type="Proteomes" id="UP000564806">
    <property type="component" value="Unassembled WGS sequence"/>
</dbReference>
<name>A0A850EKA4_9BACL</name>
<dbReference type="PROSITE" id="PS50937">
    <property type="entry name" value="HTH_MERR_2"/>
    <property type="match status" value="1"/>
</dbReference>
<reference evidence="3" key="1">
    <citation type="submission" date="2020-06" db="EMBL/GenBank/DDBJ databases">
        <title>Paenibacillus sp. nov., isolated from soil.</title>
        <authorList>
            <person name="Seo Y.L."/>
        </authorList>
    </citation>
    <scope>NUCLEOTIDE SEQUENCE [LARGE SCALE GENOMIC DNA]</scope>
    <source>
        <strain evidence="3">JW14</strain>
    </source>
</reference>
<keyword evidence="1" id="KW-0238">DNA-binding</keyword>
<comment type="caution">
    <text evidence="3">The sequence shown here is derived from an EMBL/GenBank/DDBJ whole genome shotgun (WGS) entry which is preliminary data.</text>
</comment>
<evidence type="ECO:0000256" key="1">
    <source>
        <dbReference type="ARBA" id="ARBA00023125"/>
    </source>
</evidence>
<keyword evidence="4" id="KW-1185">Reference proteome</keyword>
<proteinExistence type="predicted"/>
<dbReference type="SUPFAM" id="SSF46955">
    <property type="entry name" value="Putative DNA-binding domain"/>
    <property type="match status" value="1"/>
</dbReference>
<dbReference type="EMBL" id="JABWCS010000211">
    <property type="protein sequence ID" value="NUU61793.1"/>
    <property type="molecule type" value="Genomic_DNA"/>
</dbReference>
<dbReference type="SMART" id="SM00422">
    <property type="entry name" value="HTH_MERR"/>
    <property type="match status" value="1"/>
</dbReference>
<gene>
    <name evidence="3" type="ORF">HPT30_15725</name>
</gene>
<dbReference type="InterPro" id="IPR000551">
    <property type="entry name" value="MerR-type_HTH_dom"/>
</dbReference>
<dbReference type="PANTHER" id="PTHR30204:SF83">
    <property type="entry name" value="TRANSCRIPTIONAL REGULATOR, MERR FAMILY"/>
    <property type="match status" value="1"/>
</dbReference>
<evidence type="ECO:0000259" key="2">
    <source>
        <dbReference type="PROSITE" id="PS50937"/>
    </source>
</evidence>
<dbReference type="RefSeq" id="WP_175372300.1">
    <property type="nucleotide sequence ID" value="NZ_JABWCS010000211.1"/>
</dbReference>
<dbReference type="Pfam" id="PF13411">
    <property type="entry name" value="MerR_1"/>
    <property type="match status" value="1"/>
</dbReference>
<dbReference type="GO" id="GO:0003677">
    <property type="term" value="F:DNA binding"/>
    <property type="evidence" value="ECO:0007669"/>
    <property type="project" value="UniProtKB-KW"/>
</dbReference>
<dbReference type="PANTHER" id="PTHR30204">
    <property type="entry name" value="REDOX-CYCLING DRUG-SENSING TRANSCRIPTIONAL ACTIVATOR SOXR"/>
    <property type="match status" value="1"/>
</dbReference>
<dbReference type="PRINTS" id="PR00040">
    <property type="entry name" value="HTHMERR"/>
</dbReference>
<dbReference type="Gene3D" id="1.10.1660.10">
    <property type="match status" value="1"/>
</dbReference>
<protein>
    <submittedName>
        <fullName evidence="3">MerR family transcriptional regulator</fullName>
    </submittedName>
</protein>
<dbReference type="InterPro" id="IPR047057">
    <property type="entry name" value="MerR_fam"/>
</dbReference>
<feature type="domain" description="HTH merR-type" evidence="2">
    <location>
        <begin position="1"/>
        <end position="70"/>
    </location>
</feature>
<dbReference type="AlphaFoldDB" id="A0A850EKA4"/>